<evidence type="ECO:0000256" key="2">
    <source>
        <dbReference type="SAM" id="SignalP"/>
    </source>
</evidence>
<comment type="caution">
    <text evidence="3">The sequence shown here is derived from an EMBL/GenBank/DDBJ whole genome shotgun (WGS) entry which is preliminary data.</text>
</comment>
<dbReference type="Proteomes" id="UP000004088">
    <property type="component" value="Unassembled WGS sequence"/>
</dbReference>
<feature type="chain" id="PRO_5003250121" evidence="2">
    <location>
        <begin position="22"/>
        <end position="396"/>
    </location>
</feature>
<reference evidence="3 4" key="1">
    <citation type="submission" date="2011-01" db="EMBL/GenBank/DDBJ databases">
        <authorList>
            <person name="Muzny D."/>
            <person name="Qin X."/>
            <person name="Deng J."/>
            <person name="Jiang H."/>
            <person name="Liu Y."/>
            <person name="Qu J."/>
            <person name="Song X.-Z."/>
            <person name="Zhang L."/>
            <person name="Thornton R."/>
            <person name="Coyle M."/>
            <person name="Francisco L."/>
            <person name="Jackson L."/>
            <person name="Javaid M."/>
            <person name="Korchina V."/>
            <person name="Kovar C."/>
            <person name="Mata R."/>
            <person name="Mathew T."/>
            <person name="Ngo R."/>
            <person name="Nguyen L."/>
            <person name="Nguyen N."/>
            <person name="Okwuonu G."/>
            <person name="Ongeri F."/>
            <person name="Pham C."/>
            <person name="Simmons D."/>
            <person name="Wilczek-Boney K."/>
            <person name="Hale W."/>
            <person name="Jakkamsetti A."/>
            <person name="Pham P."/>
            <person name="Ruth R."/>
            <person name="San Lucas F."/>
            <person name="Warren J."/>
            <person name="Zhang J."/>
            <person name="Zhao Z."/>
            <person name="Zhou C."/>
            <person name="Zhu D."/>
            <person name="Lee S."/>
            <person name="Bess C."/>
            <person name="Blankenburg K."/>
            <person name="Forbes L."/>
            <person name="Fu Q."/>
            <person name="Gubbala S."/>
            <person name="Hirani K."/>
            <person name="Jayaseelan J.C."/>
            <person name="Lara F."/>
            <person name="Munidasa M."/>
            <person name="Palculict T."/>
            <person name="Patil S."/>
            <person name="Pu L.-L."/>
            <person name="Saada N."/>
            <person name="Tang L."/>
            <person name="Weissenberger G."/>
            <person name="Zhu Y."/>
            <person name="Hemphill L."/>
            <person name="Shang Y."/>
            <person name="Youmans B."/>
            <person name="Ayvaz T."/>
            <person name="Ross M."/>
            <person name="Santibanez J."/>
            <person name="Aqrawi P."/>
            <person name="Gross S."/>
            <person name="Joshi V."/>
            <person name="Fowler G."/>
            <person name="Nazareth L."/>
            <person name="Reid J."/>
            <person name="Worley K."/>
            <person name="Petrosino J."/>
            <person name="Highlander S."/>
            <person name="Gibbs R."/>
        </authorList>
    </citation>
    <scope>NUCLEOTIDE SEQUENCE [LARGE SCALE GENOMIC DNA]</scope>
    <source>
        <strain evidence="3 4">ATCC 33394</strain>
    </source>
</reference>
<evidence type="ECO:0000313" key="4">
    <source>
        <dbReference type="Proteomes" id="UP000004088"/>
    </source>
</evidence>
<keyword evidence="1" id="KW-0472">Membrane</keyword>
<dbReference type="STRING" id="888741.HMPREF9098_0216"/>
<feature type="signal peptide" evidence="2">
    <location>
        <begin position="1"/>
        <end position="21"/>
    </location>
</feature>
<evidence type="ECO:0000313" key="3">
    <source>
        <dbReference type="EMBL" id="EGC18410.1"/>
    </source>
</evidence>
<dbReference type="AlphaFoldDB" id="F0EWI2"/>
<feature type="transmembrane region" description="Helical" evidence="1">
    <location>
        <begin position="31"/>
        <end position="63"/>
    </location>
</feature>
<sequence>MKIVTKTLALSVFMLPALAFAEAVGGMGETLISIILILGGVYFILLPYVMTRLVYWILVICLASGKKTEKLNSGWILLDIFMFSLAGYWYISFVLLPQRESRERERLEQLSQITLPAPQTVAGIAMPAGTYLETEIAERTHSEPDKFINAKFPQPVVWNGIPITVMERKLSDQDDYWRDSTIYTESKKPVSIGQWLCEGKDLEWRLIPQANGKPPEIPYNQSVEPYVYLSSCFLEKVQTALLPEFGAMFKVRFIRRDNDKYRDAAKGFWRTGASRYSEESRESGRMDFRSLGLSVDTARVVHEFAAELGDNPNMNCQMPEHTFLVWQKSRPEVILAASPEPKRIPKKCWGKTIVPTPIEALSKQLGPNYASFFDGAEQYFKQAQAVSSEQKNAAKP</sequence>
<dbReference type="RefSeq" id="WP_003781094.1">
    <property type="nucleotide sequence ID" value="NZ_GL870929.1"/>
</dbReference>
<accession>F0EWI2</accession>
<protein>
    <submittedName>
        <fullName evidence="3">Uncharacterized protein</fullName>
    </submittedName>
</protein>
<dbReference type="EMBL" id="AEWV01000005">
    <property type="protein sequence ID" value="EGC18410.1"/>
    <property type="molecule type" value="Genomic_DNA"/>
</dbReference>
<keyword evidence="2" id="KW-0732">Signal</keyword>
<keyword evidence="1" id="KW-1133">Transmembrane helix</keyword>
<proteinExistence type="predicted"/>
<organism evidence="3 4">
    <name type="scientific">Kingella denitrificans ATCC 33394</name>
    <dbReference type="NCBI Taxonomy" id="888741"/>
    <lineage>
        <taxon>Bacteria</taxon>
        <taxon>Pseudomonadati</taxon>
        <taxon>Pseudomonadota</taxon>
        <taxon>Betaproteobacteria</taxon>
        <taxon>Neisseriales</taxon>
        <taxon>Neisseriaceae</taxon>
        <taxon>Kingella</taxon>
    </lineage>
</organism>
<name>F0EWI2_9NEIS</name>
<feature type="transmembrane region" description="Helical" evidence="1">
    <location>
        <begin position="75"/>
        <end position="96"/>
    </location>
</feature>
<dbReference type="HOGENOM" id="CLU_703541_0_0_4"/>
<gene>
    <name evidence="3" type="ORF">HMPREF9098_0216</name>
</gene>
<evidence type="ECO:0000256" key="1">
    <source>
        <dbReference type="SAM" id="Phobius"/>
    </source>
</evidence>
<keyword evidence="1" id="KW-0812">Transmembrane</keyword>
<keyword evidence="4" id="KW-1185">Reference proteome</keyword>